<dbReference type="SUPFAM" id="SSF53659">
    <property type="entry name" value="Isocitrate/Isopropylmalate dehydrogenase-like"/>
    <property type="match status" value="1"/>
</dbReference>
<dbReference type="PANTHER" id="PTHR11835:SF43">
    <property type="entry name" value="ISOPROPYLMALATE DEHYDROGENASE-LIKE DOMAIN-CONTAINING PROTEIN"/>
    <property type="match status" value="1"/>
</dbReference>
<dbReference type="NCBIfam" id="NF006673">
    <property type="entry name" value="PRK09222.1"/>
    <property type="match status" value="1"/>
</dbReference>
<dbReference type="SMART" id="SM01329">
    <property type="entry name" value="Iso_dh"/>
    <property type="match status" value="1"/>
</dbReference>
<dbReference type="FunFam" id="3.40.718.10:FF:000020">
    <property type="entry name" value="Isocitrate dehydrogenase"/>
    <property type="match status" value="1"/>
</dbReference>
<keyword evidence="9" id="KW-0479">Metal-binding</keyword>
<dbReference type="InterPro" id="IPR019818">
    <property type="entry name" value="IsoCit/isopropylmalate_DH_CS"/>
</dbReference>
<evidence type="ECO:0000256" key="5">
    <source>
        <dbReference type="ARBA" id="ARBA00013013"/>
    </source>
</evidence>
<dbReference type="InterPro" id="IPR040978">
    <property type="entry name" value="Isocitrate_DH_TT1725_C"/>
</dbReference>
<keyword evidence="12 20" id="KW-0560">Oxidoreductase</keyword>
<dbReference type="GO" id="GO:0006102">
    <property type="term" value="P:isocitrate metabolic process"/>
    <property type="evidence" value="ECO:0007669"/>
    <property type="project" value="TreeGrafter"/>
</dbReference>
<keyword evidence="10" id="KW-0460">Magnesium</keyword>
<evidence type="ECO:0000256" key="18">
    <source>
        <dbReference type="ARBA" id="ARBA00046127"/>
    </source>
</evidence>
<dbReference type="Pfam" id="PF00180">
    <property type="entry name" value="Iso_dh"/>
    <property type="match status" value="1"/>
</dbReference>
<dbReference type="PROSITE" id="PS00470">
    <property type="entry name" value="IDH_IMDH"/>
    <property type="match status" value="1"/>
</dbReference>
<evidence type="ECO:0000256" key="13">
    <source>
        <dbReference type="ARBA" id="ARBA00023211"/>
    </source>
</evidence>
<evidence type="ECO:0000256" key="1">
    <source>
        <dbReference type="ARBA" id="ARBA00001936"/>
    </source>
</evidence>
<comment type="cofactor">
    <cofactor evidence="2">
        <name>Mg(2+)</name>
        <dbReference type="ChEBI" id="CHEBI:18420"/>
    </cofactor>
</comment>
<feature type="domain" description="Isopropylmalate dehydrogenase-like" evidence="19">
    <location>
        <begin position="6"/>
        <end position="337"/>
    </location>
</feature>
<organism evidence="20 21">
    <name type="scientific">Sulfobacillus acidophilus</name>
    <dbReference type="NCBI Taxonomy" id="53633"/>
    <lineage>
        <taxon>Bacteria</taxon>
        <taxon>Bacillati</taxon>
        <taxon>Bacillota</taxon>
        <taxon>Clostridia</taxon>
        <taxon>Eubacteriales</taxon>
        <taxon>Clostridiales Family XVII. Incertae Sedis</taxon>
        <taxon>Sulfobacillus</taxon>
    </lineage>
</organism>
<evidence type="ECO:0000256" key="17">
    <source>
        <dbReference type="ARBA" id="ARBA00031098"/>
    </source>
</evidence>
<comment type="catalytic activity">
    <reaction evidence="14">
        <text>D-threo-isocitrate + NADP(+) = 2-oxoglutarate + CO2 + NADPH</text>
        <dbReference type="Rhea" id="RHEA:19629"/>
        <dbReference type="ChEBI" id="CHEBI:15562"/>
        <dbReference type="ChEBI" id="CHEBI:16526"/>
        <dbReference type="ChEBI" id="CHEBI:16810"/>
        <dbReference type="ChEBI" id="CHEBI:57783"/>
        <dbReference type="ChEBI" id="CHEBI:58349"/>
        <dbReference type="EC" id="1.1.1.42"/>
    </reaction>
</comment>
<dbReference type="InterPro" id="IPR014273">
    <property type="entry name" value="Isocitrate_DH_bac-typ"/>
</dbReference>
<dbReference type="Gene3D" id="3.30.70.1570">
    <property type="match status" value="1"/>
</dbReference>
<comment type="similarity">
    <text evidence="3">Belongs to the isocitrate and isopropylmalate dehydrogenases family.</text>
</comment>
<proteinExistence type="inferred from homology"/>
<accession>A0A2T2WKH0</accession>
<gene>
    <name evidence="20" type="ORF">C7B45_05855</name>
</gene>
<keyword evidence="11" id="KW-0521">NADP</keyword>
<comment type="caution">
    <text evidence="20">The sequence shown here is derived from an EMBL/GenBank/DDBJ whole genome shotgun (WGS) entry which is preliminary data.</text>
</comment>
<evidence type="ECO:0000256" key="6">
    <source>
        <dbReference type="ARBA" id="ARBA00019562"/>
    </source>
</evidence>
<dbReference type="PANTHER" id="PTHR11835">
    <property type="entry name" value="DECARBOXYLATING DEHYDROGENASES-ISOCITRATE, ISOPROPYLMALATE, TARTRATE"/>
    <property type="match status" value="1"/>
</dbReference>
<keyword evidence="13" id="KW-0464">Manganese</keyword>
<evidence type="ECO:0000256" key="9">
    <source>
        <dbReference type="ARBA" id="ARBA00022723"/>
    </source>
</evidence>
<keyword evidence="8" id="KW-0816">Tricarboxylic acid cycle</keyword>
<protein>
    <recommendedName>
        <fullName evidence="6">Isocitrate dehydrogenase [NADP]</fullName>
        <ecNumber evidence="5">1.1.1.42</ecNumber>
    </recommendedName>
    <alternativeName>
        <fullName evidence="15">IDP</fullName>
    </alternativeName>
    <alternativeName>
        <fullName evidence="16">NADP(+)-specific ICDH</fullName>
    </alternativeName>
    <alternativeName>
        <fullName evidence="17">Oxalosuccinate decarboxylase</fullName>
    </alternativeName>
</protein>
<sequence length="480" mass="52837">MAAPTPITVAYGDGIGPEIMEATLRIIQSAGANIAIETIEIGEKVYLRGVDTGMDPGAWESLRRTRVFLKAPITTPQGGGYKSLNVTTRKALGLYANVRPSVSYAPFVHTLHPTMNVVIIRENEEDLYAGIEHRQTAQVYQCLKLITRPGSEKVIRYAFEYARAHQRKKVTCFVKDNIMKMTDGLFHKIFDEIATEYPDLEHETWIVDIGAAKLADTPEMFDVIVMPNLYGDVLSDVAAQIAGSVGLAGSANIGDQCAMFEAIHGSAPRVAGQNRANPSGLLLAAVMMLVHLQQFAVATQVHNAWLKTIEDGVHTYDIFTDGVSRQKVGTAEFATAVIDRLGETPKVLTPVSYDLAQPMTLWHQQVQTKPDKRLVGVDVFLDWDAGSPNDLGDALSRVTYGSLRLRVITNRGIKVWPDGLPETFCTDHWRCRFMGDNNEPIPPSHVVSLLQEITQAGFEPIKTENLYFFDGVPGFSAVHG</sequence>
<comment type="function">
    <text evidence="18">Catalyzes the oxidative decarboxylation of isocitrate to 2-oxoglutarate and carbon dioxide with the concomitant reduction of NADP(+).</text>
</comment>
<dbReference type="GO" id="GO:0000287">
    <property type="term" value="F:magnesium ion binding"/>
    <property type="evidence" value="ECO:0007669"/>
    <property type="project" value="InterPro"/>
</dbReference>
<dbReference type="GO" id="GO:0006097">
    <property type="term" value="P:glyoxylate cycle"/>
    <property type="evidence" value="ECO:0007669"/>
    <property type="project" value="UniProtKB-KW"/>
</dbReference>
<evidence type="ECO:0000256" key="16">
    <source>
        <dbReference type="ARBA" id="ARBA00029990"/>
    </source>
</evidence>
<comment type="cofactor">
    <cofactor evidence="1">
        <name>Mn(2+)</name>
        <dbReference type="ChEBI" id="CHEBI:29035"/>
    </cofactor>
</comment>
<dbReference type="Pfam" id="PF18324">
    <property type="entry name" value="Isocitrate_DH_C_bact"/>
    <property type="match status" value="1"/>
</dbReference>
<evidence type="ECO:0000256" key="4">
    <source>
        <dbReference type="ARBA" id="ARBA00011738"/>
    </source>
</evidence>
<dbReference type="AlphaFoldDB" id="A0A2T2WKH0"/>
<dbReference type="GO" id="GO:0006099">
    <property type="term" value="P:tricarboxylic acid cycle"/>
    <property type="evidence" value="ECO:0007669"/>
    <property type="project" value="UniProtKB-KW"/>
</dbReference>
<dbReference type="Proteomes" id="UP000241848">
    <property type="component" value="Unassembled WGS sequence"/>
</dbReference>
<dbReference type="InterPro" id="IPR046997">
    <property type="entry name" value="Isocitrate_DH_TT1725_C_sf"/>
</dbReference>
<reference evidence="20 21" key="1">
    <citation type="journal article" date="2014" name="BMC Genomics">
        <title>Comparison of environmental and isolate Sulfobacillus genomes reveals diverse carbon, sulfur, nitrogen, and hydrogen metabolisms.</title>
        <authorList>
            <person name="Justice N.B."/>
            <person name="Norman A."/>
            <person name="Brown C.T."/>
            <person name="Singh A."/>
            <person name="Thomas B.C."/>
            <person name="Banfield J.F."/>
        </authorList>
    </citation>
    <scope>NUCLEOTIDE SEQUENCE [LARGE SCALE GENOMIC DNA]</scope>
    <source>
        <strain evidence="20">AMDSBA3</strain>
    </source>
</reference>
<dbReference type="InterPro" id="IPR024084">
    <property type="entry name" value="IsoPropMal-DH-like_dom"/>
</dbReference>
<evidence type="ECO:0000256" key="2">
    <source>
        <dbReference type="ARBA" id="ARBA00001946"/>
    </source>
</evidence>
<evidence type="ECO:0000256" key="14">
    <source>
        <dbReference type="ARBA" id="ARBA00023554"/>
    </source>
</evidence>
<evidence type="ECO:0000256" key="10">
    <source>
        <dbReference type="ARBA" id="ARBA00022842"/>
    </source>
</evidence>
<evidence type="ECO:0000256" key="3">
    <source>
        <dbReference type="ARBA" id="ARBA00007769"/>
    </source>
</evidence>
<evidence type="ECO:0000256" key="11">
    <source>
        <dbReference type="ARBA" id="ARBA00022857"/>
    </source>
</evidence>
<dbReference type="EC" id="1.1.1.42" evidence="5"/>
<dbReference type="GO" id="GO:0051287">
    <property type="term" value="F:NAD binding"/>
    <property type="evidence" value="ECO:0007669"/>
    <property type="project" value="InterPro"/>
</dbReference>
<name>A0A2T2WKH0_9FIRM</name>
<evidence type="ECO:0000313" key="21">
    <source>
        <dbReference type="Proteomes" id="UP000241848"/>
    </source>
</evidence>
<dbReference type="NCBIfam" id="TIGR02924">
    <property type="entry name" value="ICDH_alpha"/>
    <property type="match status" value="1"/>
</dbReference>
<evidence type="ECO:0000259" key="19">
    <source>
        <dbReference type="SMART" id="SM01329"/>
    </source>
</evidence>
<comment type="subunit">
    <text evidence="4">Homodimer.</text>
</comment>
<keyword evidence="7" id="KW-0329">Glyoxylate bypass</keyword>
<evidence type="ECO:0000256" key="15">
    <source>
        <dbReference type="ARBA" id="ARBA00029765"/>
    </source>
</evidence>
<dbReference type="GO" id="GO:0004450">
    <property type="term" value="F:isocitrate dehydrogenase (NADP+) activity"/>
    <property type="evidence" value="ECO:0007669"/>
    <property type="project" value="UniProtKB-EC"/>
</dbReference>
<evidence type="ECO:0000256" key="8">
    <source>
        <dbReference type="ARBA" id="ARBA00022532"/>
    </source>
</evidence>
<evidence type="ECO:0000256" key="12">
    <source>
        <dbReference type="ARBA" id="ARBA00023002"/>
    </source>
</evidence>
<evidence type="ECO:0000256" key="7">
    <source>
        <dbReference type="ARBA" id="ARBA00022435"/>
    </source>
</evidence>
<dbReference type="EMBL" id="PXYV01000013">
    <property type="protein sequence ID" value="PSR22720.1"/>
    <property type="molecule type" value="Genomic_DNA"/>
</dbReference>
<dbReference type="Gene3D" id="3.40.718.10">
    <property type="entry name" value="Isopropylmalate Dehydrogenase"/>
    <property type="match status" value="1"/>
</dbReference>
<evidence type="ECO:0000313" key="20">
    <source>
        <dbReference type="EMBL" id="PSR22720.1"/>
    </source>
</evidence>
<dbReference type="GO" id="GO:0004449">
    <property type="term" value="F:isocitrate dehydrogenase (NAD+) activity"/>
    <property type="evidence" value="ECO:0007669"/>
    <property type="project" value="TreeGrafter"/>
</dbReference>